<feature type="region of interest" description="Disordered" evidence="1">
    <location>
        <begin position="24"/>
        <end position="81"/>
    </location>
</feature>
<reference evidence="6" key="3">
    <citation type="submission" date="2025-09" db="UniProtKB">
        <authorList>
            <consortium name="Ensembl"/>
        </authorList>
    </citation>
    <scope>IDENTIFICATION</scope>
</reference>
<dbReference type="AlphaFoldDB" id="A0A671XTH4"/>
<evidence type="ECO:0000259" key="3">
    <source>
        <dbReference type="Pfam" id="PF15782"/>
    </source>
</evidence>
<name>A0A671XTH4_SPAAU</name>
<sequence>MGNSYAGQLKSARFEEALHNSIEASLRSSSGDPQPIFTQLYLDPEPYPDMKPKLMNGHSSNDLEELEDDDDSDSSSPPLPYLQTPVPDGCCTLDGFCQAGKDLRLVSIATEPIEVPAGFELVGAKSPSVPEHILVCAVDRRFLPDENGKNALLGFSGNCVGCGEKGFRYFTEFSNHINLKLSTQPKKQKHLKYYLVKSSQGALCKGPLICWKDCKSRQFSSSASTSKPSSSSSLSSKENGGTSGHSSSPFSLSGETSHSGCPVFGTLNANNVVKCLHFLCIYVWFASPVPTALRVNGPTNGLGVDGRPPLLSPSQVSLGPQGQGYRTADLGDSPVSSAMNSGPPKKRHRSWHPNSLVPVPPTAVPVPAIRPIVCSPGVSSPQAPVPGVIQPQPINAGETVIVPDNLLSSSGVRPVILIGHGTLPYFYGNVGDIVVSPLLVSCYKSSQLTDKTLETLGLNSSQLLCVETMILLTLQYLARLGSEQIPLREELEQIVLKAMLCCPGGPAISPTQLPWLARLEASVSGGSVQVVVTHSSLGEGISESLRSLCEGPHHQQCLPTYVVIICASKMTGNEFCVLVLGKYQARALAEGMLTTNEFLKEISYELITGKVSILASHFKTTSLGDNLDKQLVRYQRRRKGQVIQPFQGDVTDYIHSQEAASMSPPSDRGQTLLTKVFQIYPTQLSVARSLLSQVCSIADSGTQNLDLGRFCKVDFLVLVPPSHILVHQTAQRIRQSGVLVDLGIEDASSAYQKPDKYVVRLDGDVHAKMEAFMRKVKQNPYTLFVLIHDNSHVDLTSALSGSVCHGELQGLADRVVNCQEVLDAMNLLVLQVSCFPYTLQTRQSRISTHNEVHWPSKESLQGVQSPNDLLYFGLRDYSRSLQWGVASPILRCDDAFEKMVHTLLERHPHLHSMVIRSYLLIQQYTEAMMALTSSPSLRDHITPETLAMVEDLINAPSREGSQGRGHMLLVRVPSLQLAMLARERLEDVRDKLGLQLCFAVLLGSPATELSLPRNFTNRLRVRMKTVTKAFDVFECFYYFQGSFLGAITLFTYLTSQISF</sequence>
<dbReference type="InterPro" id="IPR028422">
    <property type="entry name" value="GREB1"/>
</dbReference>
<dbReference type="InterPro" id="IPR048659">
    <property type="entry name" value="GREB1-like_2nd"/>
</dbReference>
<keyword evidence="2" id="KW-0472">Membrane</keyword>
<organism evidence="6 7">
    <name type="scientific">Sparus aurata</name>
    <name type="common">Gilthead sea bream</name>
    <dbReference type="NCBI Taxonomy" id="8175"/>
    <lineage>
        <taxon>Eukaryota</taxon>
        <taxon>Metazoa</taxon>
        <taxon>Chordata</taxon>
        <taxon>Craniata</taxon>
        <taxon>Vertebrata</taxon>
        <taxon>Euteleostomi</taxon>
        <taxon>Actinopterygii</taxon>
        <taxon>Neopterygii</taxon>
        <taxon>Teleostei</taxon>
        <taxon>Neoteleostei</taxon>
        <taxon>Acanthomorphata</taxon>
        <taxon>Eupercaria</taxon>
        <taxon>Spariformes</taxon>
        <taxon>Sparidae</taxon>
        <taxon>Sparus</taxon>
    </lineage>
</organism>
<dbReference type="Proteomes" id="UP000472265">
    <property type="component" value="Chromosome 21"/>
</dbReference>
<evidence type="ECO:0000259" key="5">
    <source>
        <dbReference type="Pfam" id="PF20692"/>
    </source>
</evidence>
<dbReference type="PANTHER" id="PTHR15720:SF12">
    <property type="entry name" value="GREB1-LIKE PROTEIN"/>
    <property type="match status" value="1"/>
</dbReference>
<reference evidence="6" key="1">
    <citation type="submission" date="2021-04" db="EMBL/GenBank/DDBJ databases">
        <authorList>
            <consortium name="Wellcome Sanger Institute Data Sharing"/>
        </authorList>
    </citation>
    <scope>NUCLEOTIDE SEQUENCE [LARGE SCALE GENOMIC DNA]</scope>
</reference>
<dbReference type="PANTHER" id="PTHR15720">
    <property type="entry name" value="GREB1-RELATED"/>
    <property type="match status" value="1"/>
</dbReference>
<dbReference type="GO" id="GO:0001822">
    <property type="term" value="P:kidney development"/>
    <property type="evidence" value="ECO:0007669"/>
    <property type="project" value="TreeGrafter"/>
</dbReference>
<feature type="region of interest" description="Disordered" evidence="1">
    <location>
        <begin position="305"/>
        <end position="353"/>
    </location>
</feature>
<gene>
    <name evidence="6" type="primary">GREB1L</name>
    <name evidence="6" type="synonym">greb1l</name>
</gene>
<keyword evidence="2" id="KW-0812">Transmembrane</keyword>
<feature type="domain" description="GREB1-like second" evidence="4">
    <location>
        <begin position="337"/>
        <end position="620"/>
    </location>
</feature>
<feature type="domain" description="GREB1-like circularly permuted SF2 helicase" evidence="5">
    <location>
        <begin position="677"/>
        <end position="1021"/>
    </location>
</feature>
<evidence type="ECO:0000313" key="6">
    <source>
        <dbReference type="Ensembl" id="ENSSAUP00010054370.1"/>
    </source>
</evidence>
<proteinExistence type="predicted"/>
<dbReference type="Pfam" id="PF15782">
    <property type="entry name" value="GREB1_N"/>
    <property type="match status" value="1"/>
</dbReference>
<feature type="compositionally biased region" description="Acidic residues" evidence="1">
    <location>
        <begin position="62"/>
        <end position="73"/>
    </location>
</feature>
<dbReference type="Pfam" id="PF20692">
    <property type="entry name" value="cpSF2-GREB1"/>
    <property type="match status" value="1"/>
</dbReference>
<dbReference type="InterPro" id="IPR046926">
    <property type="entry name" value="GREB1_N"/>
</dbReference>
<keyword evidence="2" id="KW-1133">Transmembrane helix</keyword>
<dbReference type="Ensembl" id="ENSSAUT00010057139.1">
    <property type="protein sequence ID" value="ENSSAUP00010054370.1"/>
    <property type="gene ID" value="ENSSAUG00010022393.1"/>
</dbReference>
<evidence type="ECO:0000256" key="1">
    <source>
        <dbReference type="SAM" id="MobiDB-lite"/>
    </source>
</evidence>
<feature type="compositionally biased region" description="Low complexity" evidence="1">
    <location>
        <begin position="221"/>
        <end position="236"/>
    </location>
</feature>
<dbReference type="InterPro" id="IPR048657">
    <property type="entry name" value="GREB1-like_cpSF2"/>
</dbReference>
<evidence type="ECO:0000256" key="2">
    <source>
        <dbReference type="SAM" id="Phobius"/>
    </source>
</evidence>
<dbReference type="GeneTree" id="ENSGT00390000008041"/>
<keyword evidence="7" id="KW-1185">Reference proteome</keyword>
<evidence type="ECO:0000259" key="4">
    <source>
        <dbReference type="Pfam" id="PF20688"/>
    </source>
</evidence>
<accession>A0A671XTH4</accession>
<feature type="region of interest" description="Disordered" evidence="1">
    <location>
        <begin position="221"/>
        <end position="251"/>
    </location>
</feature>
<evidence type="ECO:0000313" key="7">
    <source>
        <dbReference type="Proteomes" id="UP000472265"/>
    </source>
</evidence>
<feature type="transmembrane region" description="Helical" evidence="2">
    <location>
        <begin position="992"/>
        <end position="1011"/>
    </location>
</feature>
<dbReference type="Pfam" id="PF20688">
    <property type="entry name" value="GREB1_2nd"/>
    <property type="match status" value="1"/>
</dbReference>
<protein>
    <submittedName>
        <fullName evidence="6">GREB1 like retinoic acid receptor coactivator</fullName>
    </submittedName>
</protein>
<feature type="domain" description="GREB1 N-terminal" evidence="3">
    <location>
        <begin position="63"/>
        <end position="212"/>
    </location>
</feature>
<feature type="transmembrane region" description="Helical" evidence="2">
    <location>
        <begin position="1032"/>
        <end position="1053"/>
    </location>
</feature>
<reference evidence="6" key="2">
    <citation type="submission" date="2025-08" db="UniProtKB">
        <authorList>
            <consortium name="Ensembl"/>
        </authorList>
    </citation>
    <scope>IDENTIFICATION</scope>
</reference>